<dbReference type="Gene3D" id="3.90.220.20">
    <property type="entry name" value="DNA methylase specificity domains"/>
    <property type="match status" value="2"/>
</dbReference>
<reference evidence="5 6" key="1">
    <citation type="submission" date="2019-08" db="EMBL/GenBank/DDBJ databases">
        <title>Genomes of Antarctic Bizionia species.</title>
        <authorList>
            <person name="Bowman J.P."/>
        </authorList>
    </citation>
    <scope>NUCLEOTIDE SEQUENCE [LARGE SCALE GENOMIC DNA]</scope>
    <source>
        <strain evidence="5 6">ADA-4</strain>
    </source>
</reference>
<dbReference type="GO" id="GO:0009307">
    <property type="term" value="P:DNA restriction-modification system"/>
    <property type="evidence" value="ECO:0007669"/>
    <property type="project" value="UniProtKB-KW"/>
</dbReference>
<keyword evidence="2" id="KW-0680">Restriction system</keyword>
<protein>
    <recommendedName>
        <fullName evidence="4">Type I restriction modification DNA specificity domain-containing protein</fullName>
    </recommendedName>
</protein>
<name>A0A5D0R4Q3_9FLAO</name>
<dbReference type="Proteomes" id="UP000323720">
    <property type="component" value="Unassembled WGS sequence"/>
</dbReference>
<accession>A0A5D0R4Q3</accession>
<dbReference type="GO" id="GO:0003677">
    <property type="term" value="F:DNA binding"/>
    <property type="evidence" value="ECO:0007669"/>
    <property type="project" value="UniProtKB-KW"/>
</dbReference>
<proteinExistence type="inferred from homology"/>
<feature type="domain" description="Type I restriction modification DNA specificity" evidence="4">
    <location>
        <begin position="179"/>
        <end position="332"/>
    </location>
</feature>
<evidence type="ECO:0000256" key="2">
    <source>
        <dbReference type="ARBA" id="ARBA00022747"/>
    </source>
</evidence>
<dbReference type="CDD" id="cd17293">
    <property type="entry name" value="RMtype1_S_Ppo21ORF8840P_TRD1-CR1_like"/>
    <property type="match status" value="1"/>
</dbReference>
<dbReference type="InterPro" id="IPR044946">
    <property type="entry name" value="Restrct_endonuc_typeI_TRD_sf"/>
</dbReference>
<dbReference type="OrthoDB" id="9816225at2"/>
<dbReference type="EMBL" id="VSKK01000003">
    <property type="protein sequence ID" value="TYB76462.1"/>
    <property type="molecule type" value="Genomic_DNA"/>
</dbReference>
<gene>
    <name evidence="5" type="ORF">ES674_12850</name>
</gene>
<keyword evidence="6" id="KW-1185">Reference proteome</keyword>
<evidence type="ECO:0000259" key="4">
    <source>
        <dbReference type="Pfam" id="PF01420"/>
    </source>
</evidence>
<evidence type="ECO:0000313" key="6">
    <source>
        <dbReference type="Proteomes" id="UP000323720"/>
    </source>
</evidence>
<dbReference type="InterPro" id="IPR052021">
    <property type="entry name" value="Type-I_RS_S_subunit"/>
</dbReference>
<dbReference type="PANTHER" id="PTHR30408:SF12">
    <property type="entry name" value="TYPE I RESTRICTION ENZYME MJAVIII SPECIFICITY SUBUNIT"/>
    <property type="match status" value="1"/>
</dbReference>
<dbReference type="Pfam" id="PF01420">
    <property type="entry name" value="Methylase_S"/>
    <property type="match status" value="2"/>
</dbReference>
<dbReference type="SUPFAM" id="SSF116734">
    <property type="entry name" value="DNA methylase specificity domain"/>
    <property type="match status" value="2"/>
</dbReference>
<dbReference type="AlphaFoldDB" id="A0A5D0R4Q3"/>
<comment type="similarity">
    <text evidence="1">Belongs to the type-I restriction system S methylase family.</text>
</comment>
<sequence>MAEFKNLPFGKVVKDVTRNYTKIPKTDYLKEGIYPIIDQGKDFICGYTNDIQKVTEKDTPVIIFGDHTRVFKFIDFPFAIGADGVKVLEVDSSLANVEFIYEYLRNINLYNAGYSRHFKYLKEIKIPVPDSIDVQKRIATVLKRTNKLISAREESIILADEFLKHTFLTMFGEPFNNVKEWSLKPISDFGQIVTGNTPSRGNKSFYSSKHIEWIKTDNIKSNELYITPAQEFLSNQGMDSGRAVNQGALLVTCIAGSEKSIGRAALTDRKVCFNQQINAIQPNSDVEPLYLYWLFKISRNYILGFASKGMKKMLSKGEFKKIPLPKPTIEAQLSFSRIAIQGEKLKSKYNESLLELNELYKSLSHKAFNGDLTIIEKIYLEGTIKVQPKISATVEVIEQKQEITTIPEPVKKKEEVTASITHIPFLKTEEDLLSHISRNCSGSHFNFEEIKEAVKGLDWKYDFEELKNLVFSLVRKKQLKQVFADASYKSGFSKSDAAFNEITDLSEQIYFKRIL</sequence>
<comment type="caution">
    <text evidence="5">The sequence shown here is derived from an EMBL/GenBank/DDBJ whole genome shotgun (WGS) entry which is preliminary data.</text>
</comment>
<evidence type="ECO:0000256" key="3">
    <source>
        <dbReference type="ARBA" id="ARBA00023125"/>
    </source>
</evidence>
<dbReference type="PANTHER" id="PTHR30408">
    <property type="entry name" value="TYPE-1 RESTRICTION ENZYME ECOKI SPECIFICITY PROTEIN"/>
    <property type="match status" value="1"/>
</dbReference>
<evidence type="ECO:0000256" key="1">
    <source>
        <dbReference type="ARBA" id="ARBA00010923"/>
    </source>
</evidence>
<dbReference type="RefSeq" id="WP_148404589.1">
    <property type="nucleotide sequence ID" value="NZ_VSKK01000003.1"/>
</dbReference>
<organism evidence="5 6">
    <name type="scientific">Bizionia myxarmorum</name>
    <dbReference type="NCBI Taxonomy" id="291186"/>
    <lineage>
        <taxon>Bacteria</taxon>
        <taxon>Pseudomonadati</taxon>
        <taxon>Bacteroidota</taxon>
        <taxon>Flavobacteriia</taxon>
        <taxon>Flavobacteriales</taxon>
        <taxon>Flavobacteriaceae</taxon>
        <taxon>Bizionia</taxon>
    </lineage>
</organism>
<keyword evidence="3" id="KW-0238">DNA-binding</keyword>
<feature type="domain" description="Type I restriction modification DNA specificity" evidence="4">
    <location>
        <begin position="19"/>
        <end position="148"/>
    </location>
</feature>
<evidence type="ECO:0000313" key="5">
    <source>
        <dbReference type="EMBL" id="TYB76462.1"/>
    </source>
</evidence>
<dbReference type="InterPro" id="IPR000055">
    <property type="entry name" value="Restrct_endonuc_typeI_TRD"/>
</dbReference>